<gene>
    <name evidence="6" type="ORF">SAMN05443248_2145</name>
</gene>
<evidence type="ECO:0000313" key="6">
    <source>
        <dbReference type="EMBL" id="SHG61515.1"/>
    </source>
</evidence>
<dbReference type="PANTHER" id="PTHR30469">
    <property type="entry name" value="MULTIDRUG RESISTANCE PROTEIN MDTA"/>
    <property type="match status" value="1"/>
</dbReference>
<keyword evidence="3" id="KW-0812">Transmembrane</keyword>
<dbReference type="InterPro" id="IPR006143">
    <property type="entry name" value="RND_pump_MFP"/>
</dbReference>
<dbReference type="InterPro" id="IPR058625">
    <property type="entry name" value="MdtA-like_BSH"/>
</dbReference>
<evidence type="ECO:0000256" key="1">
    <source>
        <dbReference type="ARBA" id="ARBA00009477"/>
    </source>
</evidence>
<evidence type="ECO:0000256" key="2">
    <source>
        <dbReference type="SAM" id="MobiDB-lite"/>
    </source>
</evidence>
<dbReference type="InterPro" id="IPR058792">
    <property type="entry name" value="Beta-barrel_RND_2"/>
</dbReference>
<protein>
    <submittedName>
        <fullName evidence="6">RND family efflux transporter, MFP subunit</fullName>
    </submittedName>
</protein>
<feature type="domain" description="CusB-like beta-barrel" evidence="5">
    <location>
        <begin position="267"/>
        <end position="338"/>
    </location>
</feature>
<dbReference type="Gene3D" id="2.40.50.100">
    <property type="match status" value="1"/>
</dbReference>
<evidence type="ECO:0000259" key="5">
    <source>
        <dbReference type="Pfam" id="PF25954"/>
    </source>
</evidence>
<dbReference type="SUPFAM" id="SSF111369">
    <property type="entry name" value="HlyD-like secretion proteins"/>
    <property type="match status" value="1"/>
</dbReference>
<dbReference type="GO" id="GO:1990281">
    <property type="term" value="C:efflux pump complex"/>
    <property type="evidence" value="ECO:0007669"/>
    <property type="project" value="TreeGrafter"/>
</dbReference>
<reference evidence="6 7" key="1">
    <citation type="submission" date="2016-11" db="EMBL/GenBank/DDBJ databases">
        <authorList>
            <person name="Jaros S."/>
            <person name="Januszkiewicz K."/>
            <person name="Wedrychowicz H."/>
        </authorList>
    </citation>
    <scope>NUCLEOTIDE SEQUENCE [LARGE SCALE GENOMIC DNA]</scope>
    <source>
        <strain evidence="6 7">GAS138</strain>
    </source>
</reference>
<dbReference type="Proteomes" id="UP000189796">
    <property type="component" value="Chromosome I"/>
</dbReference>
<keyword evidence="3" id="KW-0472">Membrane</keyword>
<organism evidence="6 7">
    <name type="scientific">Bradyrhizobium erythrophlei</name>
    <dbReference type="NCBI Taxonomy" id="1437360"/>
    <lineage>
        <taxon>Bacteria</taxon>
        <taxon>Pseudomonadati</taxon>
        <taxon>Pseudomonadota</taxon>
        <taxon>Alphaproteobacteria</taxon>
        <taxon>Hyphomicrobiales</taxon>
        <taxon>Nitrobacteraceae</taxon>
        <taxon>Bradyrhizobium</taxon>
    </lineage>
</organism>
<dbReference type="NCBIfam" id="TIGR01730">
    <property type="entry name" value="RND_mfp"/>
    <property type="match status" value="1"/>
</dbReference>
<dbReference type="RefSeq" id="WP_245332569.1">
    <property type="nucleotide sequence ID" value="NZ_LT670817.1"/>
</dbReference>
<dbReference type="PANTHER" id="PTHR30469:SF37">
    <property type="entry name" value="RAGD PROTEIN"/>
    <property type="match status" value="1"/>
</dbReference>
<dbReference type="AlphaFoldDB" id="A0A1M5L995"/>
<proteinExistence type="inferred from homology"/>
<keyword evidence="3" id="KW-1133">Transmembrane helix</keyword>
<evidence type="ECO:0000313" key="7">
    <source>
        <dbReference type="Proteomes" id="UP000189796"/>
    </source>
</evidence>
<name>A0A1M5L995_9BRAD</name>
<feature type="domain" description="Multidrug resistance protein MdtA-like barrel-sandwich hybrid" evidence="4">
    <location>
        <begin position="102"/>
        <end position="250"/>
    </location>
</feature>
<accession>A0A1M5L995</accession>
<dbReference type="Pfam" id="PF25917">
    <property type="entry name" value="BSH_RND"/>
    <property type="match status" value="1"/>
</dbReference>
<dbReference type="Gene3D" id="2.40.420.20">
    <property type="match status" value="1"/>
</dbReference>
<dbReference type="Gene3D" id="2.40.30.170">
    <property type="match status" value="1"/>
</dbReference>
<evidence type="ECO:0000256" key="3">
    <source>
        <dbReference type="SAM" id="Phobius"/>
    </source>
</evidence>
<dbReference type="EMBL" id="LT670817">
    <property type="protein sequence ID" value="SHG61515.1"/>
    <property type="molecule type" value="Genomic_DNA"/>
</dbReference>
<feature type="transmembrane region" description="Helical" evidence="3">
    <location>
        <begin position="32"/>
        <end position="50"/>
    </location>
</feature>
<evidence type="ECO:0000259" key="4">
    <source>
        <dbReference type="Pfam" id="PF25917"/>
    </source>
</evidence>
<sequence>MTPLTKDLNPNASEPDEVSQMTRVTRGTGARILRLIAVIAMVLGVGFVLVSRGKNAAEARLADATSKDEAEAPAVDVFTVGRSLGKQPLKLPGETAAWNETAIYARVNGYVTKWFVDIGDNVTAGQTLAIIDTPELDAELLAAKAKLNASIAQVAVKQARADFAATTDERWRESPKGVVSDQERESKKAGSAEAIAELNAARAQVMLEQADIDRLSALTQFKEVKAPFDGTIVQRHIDIGNLVTAGSAANTTSLYQLSQNNPMRIFVHAPQSVAAQLMRPGATAVITSSSQPNLHIEGKVARTAKAIDPGSRTIRVEIDIPNPDRSLVPGMYVQADFELTGGASIQIPAAALLYRSGGPQVAVVDETGAVAFRDVMIASDDGNVVAIDSDLAVGDKIALNLSSQIAAGEKVKTSSGDTKSASVQ</sequence>
<dbReference type="GO" id="GO:0015562">
    <property type="term" value="F:efflux transmembrane transporter activity"/>
    <property type="evidence" value="ECO:0007669"/>
    <property type="project" value="TreeGrafter"/>
</dbReference>
<comment type="similarity">
    <text evidence="1">Belongs to the membrane fusion protein (MFP) (TC 8.A.1) family.</text>
</comment>
<dbReference type="Gene3D" id="1.10.287.470">
    <property type="entry name" value="Helix hairpin bin"/>
    <property type="match status" value="1"/>
</dbReference>
<feature type="region of interest" description="Disordered" evidence="2">
    <location>
        <begin position="1"/>
        <end position="21"/>
    </location>
</feature>
<dbReference type="Pfam" id="PF25954">
    <property type="entry name" value="Beta-barrel_RND_2"/>
    <property type="match status" value="1"/>
</dbReference>